<keyword evidence="6" id="KW-1185">Reference proteome</keyword>
<accession>A0ABY6PLI1</accession>
<dbReference type="PRINTS" id="PR00154">
    <property type="entry name" value="AMPBINDING"/>
</dbReference>
<feature type="domain" description="Carrier" evidence="4">
    <location>
        <begin position="957"/>
        <end position="1032"/>
    </location>
</feature>
<dbReference type="InterPro" id="IPR025110">
    <property type="entry name" value="AMP-bd_C"/>
</dbReference>
<dbReference type="InterPro" id="IPR001242">
    <property type="entry name" value="Condensation_dom"/>
</dbReference>
<dbReference type="EMBL" id="CP098740">
    <property type="protein sequence ID" value="UZK52902.1"/>
    <property type="molecule type" value="Genomic_DNA"/>
</dbReference>
<name>A0ABY6PLI1_9ACTN</name>
<dbReference type="InterPro" id="IPR029058">
    <property type="entry name" value="AB_hydrolase_fold"/>
</dbReference>
<reference evidence="5" key="1">
    <citation type="journal article" date="2022" name="Front. Microbiol.">
        <title>Mirubactin C rescues the lethal effect of cell wall biosynthesis mutations in Bacillus subtilis.</title>
        <authorList>
            <person name="Kepplinger B."/>
            <person name="Wen X."/>
            <person name="Tyler A.R."/>
            <person name="Kim B.Y."/>
            <person name="Brown J."/>
            <person name="Banks P."/>
            <person name="Dashti Y."/>
            <person name="Mackenzie E.S."/>
            <person name="Wills C."/>
            <person name="Kawai Y."/>
            <person name="Waldron K.J."/>
            <person name="Allenby N.E.E."/>
            <person name="Wu L.J."/>
            <person name="Hall M.J."/>
            <person name="Errington J."/>
        </authorList>
    </citation>
    <scope>NUCLEOTIDE SEQUENCE</scope>
    <source>
        <strain evidence="5">MDA8-470</strain>
    </source>
</reference>
<dbReference type="Gene3D" id="3.40.50.12780">
    <property type="entry name" value="N-terminal domain of ligase-like"/>
    <property type="match status" value="1"/>
</dbReference>
<dbReference type="InterPro" id="IPR045851">
    <property type="entry name" value="AMP-bd_C_sf"/>
</dbReference>
<dbReference type="InterPro" id="IPR020459">
    <property type="entry name" value="AMP-binding"/>
</dbReference>
<gene>
    <name evidence="5" type="ORF">NEH16_01140</name>
</gene>
<dbReference type="InterPro" id="IPR010071">
    <property type="entry name" value="AA_adenyl_dom"/>
</dbReference>
<evidence type="ECO:0000313" key="5">
    <source>
        <dbReference type="EMBL" id="UZK52902.1"/>
    </source>
</evidence>
<dbReference type="InterPro" id="IPR042099">
    <property type="entry name" value="ANL_N_sf"/>
</dbReference>
<dbReference type="RefSeq" id="WP_265538517.1">
    <property type="nucleotide sequence ID" value="NZ_CP098740.1"/>
</dbReference>
<dbReference type="InterPro" id="IPR020845">
    <property type="entry name" value="AMP-binding_CS"/>
</dbReference>
<dbReference type="Pfam" id="PF00668">
    <property type="entry name" value="Condensation"/>
    <property type="match status" value="1"/>
</dbReference>
<dbReference type="CDD" id="cd05930">
    <property type="entry name" value="A_NRPS"/>
    <property type="match status" value="1"/>
</dbReference>
<sequence length="1062" mass="113815">MSTQAVQSYLTHGQKRLWFLHQMDPDDASYNIPLVLRLSGELSEPALRAAFDAVAARHEALRTRFPAEDGEPAALVAAPAPVDVECRDLRGERDRLEPLIAERTNRAFDLARGPLLRVALFRTGDTEHVLCVVLHHIVADGWSLNVLRDELAAHYTAHLRGGTAHLPALPAHPYGQEPDADEAQAREALAYWRERLDGAPALELPLDRPRPEHPSPEGAFHTQILTGAGPMIDALARARRCTPFMVLLAAYQATLHRRTGQRDFCVGVPTAGRSGPDAERAIGYFSRTLVLRSDLTGTPTFADLLRRARTTVLGAFAHDRIPFEELAESLRLDRDPGRTPLFQTMLTVHTQDAGLLRDASFAGLGCTELDPAMRACKFDLTLDVRRDGEDVVAVFGYRTDLLDEEWVARLARWFETLLRAAADGPDTPVHLLPLLDEDERAALDAAGRGPALPEGPSTVHEAIARTVRDRPGGEALRGRDASLSYAGLWDGAGALARRLTAEGVRRGDTVGVLLPRGPQAVVAMLAAWRAGAAYLPLDPDYPPARIAYMVADSGARTVLTTRGTTSPEPPGSVRTLYVEDADDAGPAGESPLAPRPDDPAYLVYTSGSTGRPKGVLVPHRALAERVRWMREGYGITAEDRVLHCASLSFDTCAEELFPALAAGATLVVADPGAPLPDQLAEDFASDVTVMDLPTPYWQHLVGDPDVVPWPDGLRLLILGADQVQAAAVEAWRERFGDRVRLVNSYGPTETTVIATTADLGDADARARPPIGTPIGGVTATVCDEHGGPVPPGTPGELLIGGTGVTYGYTGRPGATARAFVPDPYGPPGSRRYRTGDLVRRRADGALEFLGRIDGQLKVRGYRVEPGETESALLARPGITEAVVVAHRDTLVAYVVPAAAGLDPAAVRSAVGALLPAHLVPSAVLVLDRLPLTPNGKLDRAALPAPEQRPELRASHLAPRTEAEELVADIWREVLDVERVGALDDFFDLGGHSLLATRVIARVRAAADLTVPLRTLFTHRTVAAFAEAVEAALTAEIDALSEEEAAALLASEGGALEGTGTPS</sequence>
<dbReference type="InterPro" id="IPR000873">
    <property type="entry name" value="AMP-dep_synth/lig_dom"/>
</dbReference>
<proteinExistence type="predicted"/>
<dbReference type="PROSITE" id="PS00455">
    <property type="entry name" value="AMP_BINDING"/>
    <property type="match status" value="1"/>
</dbReference>
<dbReference type="Pfam" id="PF00501">
    <property type="entry name" value="AMP-binding"/>
    <property type="match status" value="1"/>
</dbReference>
<dbReference type="InterPro" id="IPR036736">
    <property type="entry name" value="ACP-like_sf"/>
</dbReference>
<dbReference type="SUPFAM" id="SSF47336">
    <property type="entry name" value="ACP-like"/>
    <property type="match status" value="1"/>
</dbReference>
<dbReference type="Gene3D" id="3.40.50.1820">
    <property type="entry name" value="alpha/beta hydrolase"/>
    <property type="match status" value="1"/>
</dbReference>
<dbReference type="Proteomes" id="UP001164963">
    <property type="component" value="Chromosome"/>
</dbReference>
<dbReference type="InterPro" id="IPR023213">
    <property type="entry name" value="CAT-like_dom_sf"/>
</dbReference>
<dbReference type="PROSITE" id="PS50075">
    <property type="entry name" value="CARRIER"/>
    <property type="match status" value="1"/>
</dbReference>
<evidence type="ECO:0000259" key="4">
    <source>
        <dbReference type="PROSITE" id="PS50075"/>
    </source>
</evidence>
<keyword evidence="2" id="KW-0596">Phosphopantetheine</keyword>
<evidence type="ECO:0000256" key="1">
    <source>
        <dbReference type="ARBA" id="ARBA00001957"/>
    </source>
</evidence>
<evidence type="ECO:0000313" key="6">
    <source>
        <dbReference type="Proteomes" id="UP001164963"/>
    </source>
</evidence>
<comment type="cofactor">
    <cofactor evidence="1">
        <name>pantetheine 4'-phosphate</name>
        <dbReference type="ChEBI" id="CHEBI:47942"/>
    </cofactor>
</comment>
<dbReference type="CDD" id="cd19531">
    <property type="entry name" value="LCL_NRPS-like"/>
    <property type="match status" value="1"/>
</dbReference>
<dbReference type="PANTHER" id="PTHR45527:SF1">
    <property type="entry name" value="FATTY ACID SYNTHASE"/>
    <property type="match status" value="1"/>
</dbReference>
<dbReference type="Pfam" id="PF00550">
    <property type="entry name" value="PP-binding"/>
    <property type="match status" value="1"/>
</dbReference>
<dbReference type="Pfam" id="PF13193">
    <property type="entry name" value="AMP-binding_C"/>
    <property type="match status" value="1"/>
</dbReference>
<dbReference type="Gene3D" id="3.30.559.30">
    <property type="entry name" value="Nonribosomal peptide synthetase, condensation domain"/>
    <property type="match status" value="1"/>
</dbReference>
<dbReference type="NCBIfam" id="TIGR01733">
    <property type="entry name" value="AA-adenyl-dom"/>
    <property type="match status" value="1"/>
</dbReference>
<dbReference type="PANTHER" id="PTHR45527">
    <property type="entry name" value="NONRIBOSOMAL PEPTIDE SYNTHETASE"/>
    <property type="match status" value="1"/>
</dbReference>
<dbReference type="InterPro" id="IPR009081">
    <property type="entry name" value="PP-bd_ACP"/>
</dbReference>
<dbReference type="SMART" id="SM00823">
    <property type="entry name" value="PKS_PP"/>
    <property type="match status" value="1"/>
</dbReference>
<dbReference type="SUPFAM" id="SSF56801">
    <property type="entry name" value="Acetyl-CoA synthetase-like"/>
    <property type="match status" value="1"/>
</dbReference>
<dbReference type="Gene3D" id="3.30.559.10">
    <property type="entry name" value="Chloramphenicol acetyltransferase-like domain"/>
    <property type="match status" value="1"/>
</dbReference>
<evidence type="ECO:0000256" key="2">
    <source>
        <dbReference type="ARBA" id="ARBA00022450"/>
    </source>
</evidence>
<keyword evidence="3" id="KW-0597">Phosphoprotein</keyword>
<dbReference type="Gene3D" id="3.30.300.30">
    <property type="match status" value="1"/>
</dbReference>
<protein>
    <submittedName>
        <fullName evidence="5">Amino acid adenylation domain-containing protein</fullName>
    </submittedName>
</protein>
<organism evidence="5 6">
    <name type="scientific">Streptomyces drozdowiczii</name>
    <dbReference type="NCBI Taxonomy" id="202862"/>
    <lineage>
        <taxon>Bacteria</taxon>
        <taxon>Bacillati</taxon>
        <taxon>Actinomycetota</taxon>
        <taxon>Actinomycetes</taxon>
        <taxon>Kitasatosporales</taxon>
        <taxon>Streptomycetaceae</taxon>
        <taxon>Streptomyces</taxon>
    </lineage>
</organism>
<dbReference type="InterPro" id="IPR020806">
    <property type="entry name" value="PKS_PP-bd"/>
</dbReference>
<evidence type="ECO:0000256" key="3">
    <source>
        <dbReference type="ARBA" id="ARBA00022553"/>
    </source>
</evidence>
<dbReference type="InterPro" id="IPR006162">
    <property type="entry name" value="Ppantetheine_attach_site"/>
</dbReference>
<dbReference type="PROSITE" id="PS00012">
    <property type="entry name" value="PHOSPHOPANTETHEINE"/>
    <property type="match status" value="1"/>
</dbReference>
<dbReference type="SUPFAM" id="SSF52777">
    <property type="entry name" value="CoA-dependent acyltransferases"/>
    <property type="match status" value="2"/>
</dbReference>